<dbReference type="Gene3D" id="1.10.287.130">
    <property type="match status" value="1"/>
</dbReference>
<dbReference type="PRINTS" id="PR00344">
    <property type="entry name" value="BCTRLSENSOR"/>
</dbReference>
<dbReference type="PROSITE" id="PS50109">
    <property type="entry name" value="HIS_KIN"/>
    <property type="match status" value="1"/>
</dbReference>
<dbReference type="InterPro" id="IPR003594">
    <property type="entry name" value="HATPase_dom"/>
</dbReference>
<gene>
    <name evidence="7" type="ORF">ACFSUS_09265</name>
</gene>
<sequence>MNVVNSQSAQGSTLADTLLHLSKNAILVFEQVQIPVPTFRIKQANASVLKLADEFPTPLIGAYVDQLPVPFNSPYLVQQLEQALNQDIAARFQLIHPFPATGVFPIYDCQLVNVDNQLLVLSIEVINHLPERSDFLEEVLETMPIGLIIFRAIRNEQEEIIDFQATLCNQIGAEISRQSREDILARPISERYQDMKTFELFQHYVQVVTTGNSHHQLLYLPPQDIWLDVYVVKYKDGLLVSFQDVTLGQKTASLLESVMKSSPAAVRYYEAVRDETGLIIDFIISTGNELPAYRAFRPLESTVGRRMLELYPYLKVDGLFDRYAAVVETGHSDQFEVSYPHPLEGKQMLFDCTAVRHGNGFVLTSLDVTARKEAELAQQREAHLLQTVLDNSLTGIAWLKRVDNPMGQVADFTISMINATLVETLGTSHLAVEGKLLSVLMPHQMTNGLFERYAAVAQTARPQRFNWSNEVGSVWYDISVMPFEDGIIVTFMDITAIKLAQLDLERQAELITGVLNSSSSSILVFDAIETDGDITDFRVALANPATLSLFPRLVGLTFTYDDLMTHTMLDLLPESREKVVFASMVDVVKNRQAVHRQVEYPDLNLVYDYDISPFRNGVLIITTDVTALRQYQRKLEEKNAALSQSNEHLQQFAYVASHDLQEPLRKVRSLGELLASNYASQLGPNGISLLERIQTTAARMDTLIRDLLAYSRLTTKERVLEPQDLNQILTGVLSDLEVTIQQKGVTLELTHLPIIQGDALQLRQLLQNLLSNALKFIRPDVPPVIRIDCRVVLRTEVIDLPLELAGDSFYEISISDNGIGFEQAFADRIFQMFQRLHNRQHYSGTGMGLAICKKIVENHHGFITAHSQPNQGSTFTIYLPQTSVAERQLVM</sequence>
<keyword evidence="8" id="KW-1185">Reference proteome</keyword>
<keyword evidence="5" id="KW-0418">Kinase</keyword>
<evidence type="ECO:0000256" key="2">
    <source>
        <dbReference type="ARBA" id="ARBA00012438"/>
    </source>
</evidence>
<dbReference type="CDD" id="cd00082">
    <property type="entry name" value="HisKA"/>
    <property type="match status" value="1"/>
</dbReference>
<organism evidence="7 8">
    <name type="scientific">Spirosoma soli</name>
    <dbReference type="NCBI Taxonomy" id="1770529"/>
    <lineage>
        <taxon>Bacteria</taxon>
        <taxon>Pseudomonadati</taxon>
        <taxon>Bacteroidota</taxon>
        <taxon>Cytophagia</taxon>
        <taxon>Cytophagales</taxon>
        <taxon>Cytophagaceae</taxon>
        <taxon>Spirosoma</taxon>
    </lineage>
</organism>
<dbReference type="InterPro" id="IPR036890">
    <property type="entry name" value="HATPase_C_sf"/>
</dbReference>
<dbReference type="Pfam" id="PF00512">
    <property type="entry name" value="HisKA"/>
    <property type="match status" value="1"/>
</dbReference>
<keyword evidence="4" id="KW-0808">Transferase</keyword>
<dbReference type="PANTHER" id="PTHR43304:SF1">
    <property type="entry name" value="PAC DOMAIN-CONTAINING PROTEIN"/>
    <property type="match status" value="1"/>
</dbReference>
<dbReference type="SMART" id="SM00387">
    <property type="entry name" value="HATPase_c"/>
    <property type="match status" value="1"/>
</dbReference>
<evidence type="ECO:0000313" key="7">
    <source>
        <dbReference type="EMBL" id="MFD2570819.1"/>
    </source>
</evidence>
<comment type="catalytic activity">
    <reaction evidence="1">
        <text>ATP + protein L-histidine = ADP + protein N-phospho-L-histidine.</text>
        <dbReference type="EC" id="2.7.13.3"/>
    </reaction>
</comment>
<dbReference type="InterPro" id="IPR004358">
    <property type="entry name" value="Sig_transdc_His_kin-like_C"/>
</dbReference>
<dbReference type="GO" id="GO:0005524">
    <property type="term" value="F:ATP binding"/>
    <property type="evidence" value="ECO:0007669"/>
    <property type="project" value="UniProtKB-KW"/>
</dbReference>
<dbReference type="Gene3D" id="3.30.565.10">
    <property type="entry name" value="Histidine kinase-like ATPase, C-terminal domain"/>
    <property type="match status" value="1"/>
</dbReference>
<dbReference type="SUPFAM" id="SSF55785">
    <property type="entry name" value="PYP-like sensor domain (PAS domain)"/>
    <property type="match status" value="3"/>
</dbReference>
<dbReference type="SMART" id="SM00388">
    <property type="entry name" value="HisKA"/>
    <property type="match status" value="1"/>
</dbReference>
<dbReference type="InterPro" id="IPR005467">
    <property type="entry name" value="His_kinase_dom"/>
</dbReference>
<dbReference type="Pfam" id="PF02518">
    <property type="entry name" value="HATPase_c"/>
    <property type="match status" value="1"/>
</dbReference>
<dbReference type="EMBL" id="JBHULN010000004">
    <property type="protein sequence ID" value="MFD2570819.1"/>
    <property type="molecule type" value="Genomic_DNA"/>
</dbReference>
<comment type="caution">
    <text evidence="7">The sequence shown here is derived from an EMBL/GenBank/DDBJ whole genome shotgun (WGS) entry which is preliminary data.</text>
</comment>
<protein>
    <recommendedName>
        <fullName evidence="2">histidine kinase</fullName>
        <ecNumber evidence="2">2.7.13.3</ecNumber>
    </recommendedName>
</protein>
<evidence type="ECO:0000256" key="5">
    <source>
        <dbReference type="ARBA" id="ARBA00022777"/>
    </source>
</evidence>
<keyword evidence="7" id="KW-0547">Nucleotide-binding</keyword>
<reference evidence="8" key="1">
    <citation type="journal article" date="2019" name="Int. J. Syst. Evol. Microbiol.">
        <title>The Global Catalogue of Microorganisms (GCM) 10K type strain sequencing project: providing services to taxonomists for standard genome sequencing and annotation.</title>
        <authorList>
            <consortium name="The Broad Institute Genomics Platform"/>
            <consortium name="The Broad Institute Genome Sequencing Center for Infectious Disease"/>
            <person name="Wu L."/>
            <person name="Ma J."/>
        </authorList>
    </citation>
    <scope>NUCLEOTIDE SEQUENCE [LARGE SCALE GENOMIC DNA]</scope>
    <source>
        <strain evidence="8">KCTC 42805</strain>
    </source>
</reference>
<dbReference type="InterPro" id="IPR036097">
    <property type="entry name" value="HisK_dim/P_sf"/>
</dbReference>
<name>A0ABW5M2E0_9BACT</name>
<keyword evidence="3" id="KW-0597">Phosphoprotein</keyword>
<evidence type="ECO:0000256" key="4">
    <source>
        <dbReference type="ARBA" id="ARBA00022679"/>
    </source>
</evidence>
<dbReference type="SUPFAM" id="SSF47384">
    <property type="entry name" value="Homodimeric domain of signal transducing histidine kinase"/>
    <property type="match status" value="1"/>
</dbReference>
<proteinExistence type="predicted"/>
<evidence type="ECO:0000313" key="8">
    <source>
        <dbReference type="Proteomes" id="UP001597469"/>
    </source>
</evidence>
<dbReference type="InterPro" id="IPR035965">
    <property type="entry name" value="PAS-like_dom_sf"/>
</dbReference>
<dbReference type="Gene3D" id="3.30.450.20">
    <property type="entry name" value="PAS domain"/>
    <property type="match status" value="4"/>
</dbReference>
<dbReference type="InterPro" id="IPR003661">
    <property type="entry name" value="HisK_dim/P_dom"/>
</dbReference>
<evidence type="ECO:0000259" key="6">
    <source>
        <dbReference type="PROSITE" id="PS50109"/>
    </source>
</evidence>
<dbReference type="RefSeq" id="WP_381521817.1">
    <property type="nucleotide sequence ID" value="NZ_JBHULN010000004.1"/>
</dbReference>
<accession>A0ABW5M2E0</accession>
<dbReference type="Proteomes" id="UP001597469">
    <property type="component" value="Unassembled WGS sequence"/>
</dbReference>
<feature type="domain" description="Histidine kinase" evidence="6">
    <location>
        <begin position="655"/>
        <end position="883"/>
    </location>
</feature>
<evidence type="ECO:0000256" key="3">
    <source>
        <dbReference type="ARBA" id="ARBA00022553"/>
    </source>
</evidence>
<dbReference type="PANTHER" id="PTHR43304">
    <property type="entry name" value="PHYTOCHROME-LIKE PROTEIN CPH1"/>
    <property type="match status" value="1"/>
</dbReference>
<dbReference type="EC" id="2.7.13.3" evidence="2"/>
<evidence type="ECO:0000256" key="1">
    <source>
        <dbReference type="ARBA" id="ARBA00000085"/>
    </source>
</evidence>
<dbReference type="SUPFAM" id="SSF55874">
    <property type="entry name" value="ATPase domain of HSP90 chaperone/DNA topoisomerase II/histidine kinase"/>
    <property type="match status" value="1"/>
</dbReference>
<keyword evidence="7" id="KW-0067">ATP-binding</keyword>
<dbReference type="InterPro" id="IPR052162">
    <property type="entry name" value="Sensor_kinase/Photoreceptor"/>
</dbReference>